<evidence type="ECO:0000313" key="8">
    <source>
        <dbReference type="Proteomes" id="UP000051952"/>
    </source>
</evidence>
<reference evidence="8" key="1">
    <citation type="submission" date="2015-09" db="EMBL/GenBank/DDBJ databases">
        <authorList>
            <consortium name="Pathogen Informatics"/>
        </authorList>
    </citation>
    <scope>NUCLEOTIDE SEQUENCE [LARGE SCALE GENOMIC DNA]</scope>
    <source>
        <strain evidence="8">Lake Konstanz</strain>
    </source>
</reference>
<feature type="non-terminal residue" evidence="7">
    <location>
        <position position="1125"/>
    </location>
</feature>
<dbReference type="PROSITE" id="PS00486">
    <property type="entry name" value="DNA_MISMATCH_REPAIR_2"/>
    <property type="match status" value="1"/>
</dbReference>
<dbReference type="SUPFAM" id="SSF48334">
    <property type="entry name" value="DNA repair protein MutS, domain III"/>
    <property type="match status" value="1"/>
</dbReference>
<dbReference type="GO" id="GO:0030983">
    <property type="term" value="F:mismatched DNA binding"/>
    <property type="evidence" value="ECO:0007669"/>
    <property type="project" value="InterPro"/>
</dbReference>
<evidence type="ECO:0000256" key="4">
    <source>
        <dbReference type="ARBA" id="ARBA00023125"/>
    </source>
</evidence>
<feature type="compositionally biased region" description="Basic and acidic residues" evidence="5">
    <location>
        <begin position="103"/>
        <end position="113"/>
    </location>
</feature>
<dbReference type="PANTHER" id="PTHR11361">
    <property type="entry name" value="DNA MISMATCH REPAIR PROTEIN MUTS FAMILY MEMBER"/>
    <property type="match status" value="1"/>
</dbReference>
<dbReference type="SMART" id="SM00534">
    <property type="entry name" value="MUTSac"/>
    <property type="match status" value="1"/>
</dbReference>
<dbReference type="GO" id="GO:0140664">
    <property type="term" value="F:ATP-dependent DNA damage sensor activity"/>
    <property type="evidence" value="ECO:0007669"/>
    <property type="project" value="InterPro"/>
</dbReference>
<dbReference type="GO" id="GO:0005524">
    <property type="term" value="F:ATP binding"/>
    <property type="evidence" value="ECO:0007669"/>
    <property type="project" value="UniProtKB-KW"/>
</dbReference>
<keyword evidence="4" id="KW-0238">DNA-binding</keyword>
<sequence>MHRSQPHQVRNIVAGDRSAGVGVFRDDDDIDDDNALPQPISLPGGIVVVFPAFSSSSSSSHASGGLFGVCVFDVLSRTVRCCSVAEPSTTALDSFDAVDEEDHQERSTGRQEASELEEEDNGAFTSVTDPREGSADAPPLRFGLSHHWLAQIFTSLSPSETTLCRPVAPLPDHIEEVVVEFVTRRGGTVKMFYPKSHAHIDGLISQLTLLWPDIPVSAWHSRLSLLHVREDVPIVNTPLVTVLSVMLDTLVRTNQRVLDVREEPAASFVHMDHNTMHALRVFRSDAHPCGYQGIGGGYKEGFSLFAFFAAYTTTSLGRELLRRWMLSPTNSIPELHRRQILISLFGAVTCRDVVVKQLSAALRHVKHPGRTTYRFQSLRHGRSDYVDLARSATSLLALRSLLLKLGDIVASGSAWQEADTAATAAAAGHQTSREADGAAVSNTMQMRKKRSSLALATISGWVQQIDIDAATRLVDVIRNNISLAPTNTTTASNFAAKAGSSAAGGGPPSVLPGVDGELDELRAHYARLGPYLTQVAEELALSLPQDAYSSWKLSCVFYPRVGYLIGVNNNNVATGDAGGGPQHPSNTAMPVGGGGPLLPHVNNLPFGWELVFETPGMLYCRTPHTKELDATIGDIHSAVIQRECAVRLKLDEQIVSIAPCVMPLVQIGAEVDVFLALSSVCCGGVEGGSAWCCPSFIDAEDHLPTAISCGACSSISVDHAYHPLLSKLCSAQSVVPMHDSFHARVHQGRLSIFTGPNGSGKTIAMQSVLLCVYLAHIGCYVPASSCTLSTVDRIVFISDGAAGGGGGSRTSWRRQPSTNFSSAHTSAAATTTTEGSAARQLHEACGGSSTFAQELLAVNRVFTQCTARSFVVLDEFGRGTLAADGVALLASFLLSTVIDVTTGGGAVTLQSTTVAAPVILLATHYTEILAPSIGLMTSPLVQHVRMSFVVPLAPPRSTTSETMNRNISTDAAAVDPFATGVVFPFRFIVELGGVGNGDFSIDDQQYQAGSSGTTYTAYEKKTKKRHYCSLALNCAAMCEVPEYMLARMAALLTTDENTTNAEPFLPYPHVNNILSCIRANSIQSVGDVHAVAAALLMQLLQVPKEGGGDTLLPRQQETEEQLPYK</sequence>
<accession>A0A0S4JV73</accession>
<dbReference type="AlphaFoldDB" id="A0A0S4JV73"/>
<evidence type="ECO:0000313" key="7">
    <source>
        <dbReference type="EMBL" id="CUG93021.1"/>
    </source>
</evidence>
<keyword evidence="3" id="KW-0067">ATP-binding</keyword>
<comment type="similarity">
    <text evidence="1">Belongs to the DNA mismatch repair MutS family.</text>
</comment>
<evidence type="ECO:0000259" key="6">
    <source>
        <dbReference type="PROSITE" id="PS00486"/>
    </source>
</evidence>
<feature type="region of interest" description="Disordered" evidence="5">
    <location>
        <begin position="802"/>
        <end position="833"/>
    </location>
</feature>
<keyword evidence="2" id="KW-0547">Nucleotide-binding</keyword>
<dbReference type="GO" id="GO:0006298">
    <property type="term" value="P:mismatch repair"/>
    <property type="evidence" value="ECO:0007669"/>
    <property type="project" value="InterPro"/>
</dbReference>
<dbReference type="Gene3D" id="3.40.50.300">
    <property type="entry name" value="P-loop containing nucleotide triphosphate hydrolases"/>
    <property type="match status" value="1"/>
</dbReference>
<dbReference type="InterPro" id="IPR027417">
    <property type="entry name" value="P-loop_NTPase"/>
</dbReference>
<dbReference type="GO" id="GO:0005634">
    <property type="term" value="C:nucleus"/>
    <property type="evidence" value="ECO:0007669"/>
    <property type="project" value="TreeGrafter"/>
</dbReference>
<evidence type="ECO:0000256" key="1">
    <source>
        <dbReference type="ARBA" id="ARBA00006271"/>
    </source>
</evidence>
<dbReference type="GO" id="GO:0051026">
    <property type="term" value="P:chiasma assembly"/>
    <property type="evidence" value="ECO:0007669"/>
    <property type="project" value="TreeGrafter"/>
</dbReference>
<dbReference type="EMBL" id="CYKH01002109">
    <property type="protein sequence ID" value="CUG93021.1"/>
    <property type="molecule type" value="Genomic_DNA"/>
</dbReference>
<dbReference type="SMART" id="SM00533">
    <property type="entry name" value="MUTSd"/>
    <property type="match status" value="1"/>
</dbReference>
<dbReference type="Pfam" id="PF00488">
    <property type="entry name" value="MutS_V"/>
    <property type="match status" value="2"/>
</dbReference>
<dbReference type="InterPro" id="IPR007696">
    <property type="entry name" value="DNA_mismatch_repair_MutS_core"/>
</dbReference>
<evidence type="ECO:0000256" key="3">
    <source>
        <dbReference type="ARBA" id="ARBA00022840"/>
    </source>
</evidence>
<keyword evidence="8" id="KW-1185">Reference proteome</keyword>
<proteinExistence type="inferred from homology"/>
<feature type="domain" description="DNA mismatch repair proteins mutS family" evidence="6">
    <location>
        <begin position="869"/>
        <end position="885"/>
    </location>
</feature>
<dbReference type="SUPFAM" id="SSF52540">
    <property type="entry name" value="P-loop containing nucleoside triphosphate hydrolases"/>
    <property type="match status" value="1"/>
</dbReference>
<dbReference type="OMA" id="CAECRIE"/>
<dbReference type="PANTHER" id="PTHR11361:SF20">
    <property type="entry name" value="MUTS PROTEIN HOMOLOG 5"/>
    <property type="match status" value="1"/>
</dbReference>
<feature type="region of interest" description="Disordered" evidence="5">
    <location>
        <begin position="93"/>
        <end position="136"/>
    </location>
</feature>
<evidence type="ECO:0000256" key="5">
    <source>
        <dbReference type="SAM" id="MobiDB-lite"/>
    </source>
</evidence>
<dbReference type="Gene3D" id="1.10.1420.10">
    <property type="match status" value="1"/>
</dbReference>
<protein>
    <submittedName>
        <fullName evidence="7">Mismatch repair protein MSH, putative</fullName>
    </submittedName>
</protein>
<dbReference type="Pfam" id="PF05192">
    <property type="entry name" value="MutS_III"/>
    <property type="match status" value="1"/>
</dbReference>
<evidence type="ECO:0000256" key="2">
    <source>
        <dbReference type="ARBA" id="ARBA00022741"/>
    </source>
</evidence>
<dbReference type="VEuPathDB" id="TriTrypDB:BSAL_40370"/>
<feature type="compositionally biased region" description="Low complexity" evidence="5">
    <location>
        <begin position="817"/>
        <end position="833"/>
    </location>
</feature>
<dbReference type="Proteomes" id="UP000051952">
    <property type="component" value="Unassembled WGS sequence"/>
</dbReference>
<dbReference type="InterPro" id="IPR036187">
    <property type="entry name" value="DNA_mismatch_repair_MutS_sf"/>
</dbReference>
<organism evidence="7 8">
    <name type="scientific">Bodo saltans</name>
    <name type="common">Flagellated protozoan</name>
    <dbReference type="NCBI Taxonomy" id="75058"/>
    <lineage>
        <taxon>Eukaryota</taxon>
        <taxon>Discoba</taxon>
        <taxon>Euglenozoa</taxon>
        <taxon>Kinetoplastea</taxon>
        <taxon>Metakinetoplastina</taxon>
        <taxon>Eubodonida</taxon>
        <taxon>Bodonidae</taxon>
        <taxon>Bodo</taxon>
    </lineage>
</organism>
<name>A0A0S4JV73_BODSA</name>
<dbReference type="InterPro" id="IPR000432">
    <property type="entry name" value="DNA_mismatch_repair_MutS_C"/>
</dbReference>
<dbReference type="OrthoDB" id="29596at2759"/>
<gene>
    <name evidence="7" type="ORF">BSAL_40370</name>
</gene>
<dbReference type="InterPro" id="IPR045076">
    <property type="entry name" value="MutS"/>
</dbReference>